<evidence type="ECO:0000256" key="1">
    <source>
        <dbReference type="ARBA" id="ARBA00004114"/>
    </source>
</evidence>
<keyword evidence="6" id="KW-0493">Microtubule</keyword>
<name>A0ABR1AI79_POLSC</name>
<evidence type="ECO:0000256" key="2">
    <source>
        <dbReference type="ARBA" id="ARBA00004123"/>
    </source>
</evidence>
<feature type="region of interest" description="Disordered" evidence="10">
    <location>
        <begin position="359"/>
        <end position="523"/>
    </location>
</feature>
<comment type="caution">
    <text evidence="11">The sequence shown here is derived from an EMBL/GenBank/DDBJ whole genome shotgun (WGS) entry which is preliminary data.</text>
</comment>
<protein>
    <recommendedName>
        <fullName evidence="4">Nuclear protein MDM1</fullName>
    </recommendedName>
</protein>
<dbReference type="Proteomes" id="UP001359485">
    <property type="component" value="Unassembled WGS sequence"/>
</dbReference>
<dbReference type="Pfam" id="PF15501">
    <property type="entry name" value="MDM1"/>
    <property type="match status" value="1"/>
</dbReference>
<dbReference type="EMBL" id="JAWJWF010000048">
    <property type="protein sequence ID" value="KAK6620086.1"/>
    <property type="molecule type" value="Genomic_DNA"/>
</dbReference>
<evidence type="ECO:0000256" key="5">
    <source>
        <dbReference type="ARBA" id="ARBA00022490"/>
    </source>
</evidence>
<evidence type="ECO:0000256" key="6">
    <source>
        <dbReference type="ARBA" id="ARBA00022701"/>
    </source>
</evidence>
<proteinExistence type="inferred from homology"/>
<evidence type="ECO:0000313" key="12">
    <source>
        <dbReference type="Proteomes" id="UP001359485"/>
    </source>
</evidence>
<dbReference type="InterPro" id="IPR029136">
    <property type="entry name" value="MDM1"/>
</dbReference>
<feature type="region of interest" description="Disordered" evidence="10">
    <location>
        <begin position="97"/>
        <end position="143"/>
    </location>
</feature>
<evidence type="ECO:0000256" key="10">
    <source>
        <dbReference type="SAM" id="MobiDB-lite"/>
    </source>
</evidence>
<evidence type="ECO:0000256" key="8">
    <source>
        <dbReference type="ARBA" id="ARBA00023242"/>
    </source>
</evidence>
<comment type="similarity">
    <text evidence="3">Belongs to the MDM1 family.</text>
</comment>
<comment type="function">
    <text evidence="9">Microtubule-binding protein that negatively regulates centriole duplication. Binds to and stabilizes microtubules.</text>
</comment>
<keyword evidence="5" id="KW-0963">Cytoplasm</keyword>
<feature type="region of interest" description="Disordered" evidence="10">
    <location>
        <begin position="183"/>
        <end position="256"/>
    </location>
</feature>
<keyword evidence="7" id="KW-0206">Cytoskeleton</keyword>
<dbReference type="PANTHER" id="PTHR32078:SF1">
    <property type="entry name" value="NUCLEAR PROTEIN MDM1"/>
    <property type="match status" value="1"/>
</dbReference>
<feature type="compositionally biased region" description="Polar residues" evidence="10">
    <location>
        <begin position="134"/>
        <end position="143"/>
    </location>
</feature>
<keyword evidence="8" id="KW-0539">Nucleus</keyword>
<accession>A0ABR1AI79</accession>
<sequence>MIGTFWNICRSCPSAPVDKLSSEYRSTYRWHDYTEPKSEIVRKQPDNCYSGHALEPALPRRKKHPELAYRSHEFLSSSGSEALLGSSYLHDRARSEERWASSHNKNSRRSKSEGPHAGKSSYRLISSKPIDIPTRSSTFATNPGSYFREDTKVSVSTRAIRQTELPSRTKREAVTEINTRQPVSNPWIDDKMASQNSPGKSSSAMHTNKEVSNSHETVPVHRKTADFKNRIDQDRTDSENNTAENVGSKYHDDADGELKSEYKKNFQPFNRYDYDEQKGVFEKRSTPMSACGNSETDSKSLSSWYREVILLRQKANQYRHRGWGTELIPEHMAQLYNDQMLVWEQVSRRSTLSALSLATTVTSRNQSPSKEGKENRKGSPMKSLTRAKSAKGSAQVTATHQGKTDKKKSSTGGKQQADNSPKKGNNHVKKLEVKRTSPSRTSREPGVGAPPTLPRAVNQSSEKPKRRPRPTSLIATVPSGSKSGRSKNKEKNGGDIVDDFPSLGHEQIVKSPPEPTRVKSPEQIIIRSPEPVNWTVPLDTGKTFTVTQNIREGDLAPRSYSEVRAWAPGNALNPPASVSAPTELRDLTKSKLHHGEILTK</sequence>
<dbReference type="PANTHER" id="PTHR32078">
    <property type="entry name" value="NUCLEAR PROTEIN MDM1"/>
    <property type="match status" value="1"/>
</dbReference>
<feature type="compositionally biased region" description="Basic and acidic residues" evidence="10">
    <location>
        <begin position="223"/>
        <end position="238"/>
    </location>
</feature>
<evidence type="ECO:0000256" key="7">
    <source>
        <dbReference type="ARBA" id="ARBA00023212"/>
    </source>
</evidence>
<organism evidence="11 12">
    <name type="scientific">Polyplax serrata</name>
    <name type="common">Common mouse louse</name>
    <dbReference type="NCBI Taxonomy" id="468196"/>
    <lineage>
        <taxon>Eukaryota</taxon>
        <taxon>Metazoa</taxon>
        <taxon>Ecdysozoa</taxon>
        <taxon>Arthropoda</taxon>
        <taxon>Hexapoda</taxon>
        <taxon>Insecta</taxon>
        <taxon>Pterygota</taxon>
        <taxon>Neoptera</taxon>
        <taxon>Paraneoptera</taxon>
        <taxon>Psocodea</taxon>
        <taxon>Troctomorpha</taxon>
        <taxon>Phthiraptera</taxon>
        <taxon>Anoplura</taxon>
        <taxon>Polyplacidae</taxon>
        <taxon>Polyplax</taxon>
    </lineage>
</organism>
<gene>
    <name evidence="11" type="ORF">RUM44_006486</name>
</gene>
<keyword evidence="12" id="KW-1185">Reference proteome</keyword>
<evidence type="ECO:0000256" key="9">
    <source>
        <dbReference type="ARBA" id="ARBA00045771"/>
    </source>
</evidence>
<evidence type="ECO:0000313" key="11">
    <source>
        <dbReference type="EMBL" id="KAK6620086.1"/>
    </source>
</evidence>
<evidence type="ECO:0000256" key="4">
    <source>
        <dbReference type="ARBA" id="ARBA00013508"/>
    </source>
</evidence>
<comment type="subcellular location">
    <subcellularLocation>
        <location evidence="1">Cytoplasm</location>
        <location evidence="1">Cytoskeleton</location>
        <location evidence="1">Microtubule organizing center</location>
        <location evidence="1">Centrosome</location>
        <location evidence="1">Centriole</location>
    </subcellularLocation>
    <subcellularLocation>
        <location evidence="2">Nucleus</location>
    </subcellularLocation>
</comment>
<reference evidence="11 12" key="1">
    <citation type="submission" date="2023-09" db="EMBL/GenBank/DDBJ databases">
        <title>Genomes of two closely related lineages of the louse Polyplax serrata with different host specificities.</title>
        <authorList>
            <person name="Martinu J."/>
            <person name="Tarabai H."/>
            <person name="Stefka J."/>
            <person name="Hypsa V."/>
        </authorList>
    </citation>
    <scope>NUCLEOTIDE SEQUENCE [LARGE SCALE GENOMIC DNA]</scope>
    <source>
        <strain evidence="11">98ZLc_SE</strain>
    </source>
</reference>
<feature type="compositionally biased region" description="Polar residues" evidence="10">
    <location>
        <begin position="193"/>
        <end position="206"/>
    </location>
</feature>
<evidence type="ECO:0000256" key="3">
    <source>
        <dbReference type="ARBA" id="ARBA00010494"/>
    </source>
</evidence>